<gene>
    <name evidence="2" type="ORF">N325_12285</name>
</gene>
<feature type="region of interest" description="Disordered" evidence="1">
    <location>
        <begin position="48"/>
        <end position="119"/>
    </location>
</feature>
<feature type="compositionally biased region" description="Basic and acidic residues" evidence="1">
    <location>
        <begin position="65"/>
        <end position="75"/>
    </location>
</feature>
<feature type="compositionally biased region" description="Polar residues" evidence="1">
    <location>
        <begin position="109"/>
        <end position="119"/>
    </location>
</feature>
<feature type="non-terminal residue" evidence="2">
    <location>
        <position position="119"/>
    </location>
</feature>
<reference evidence="2 3" key="1">
    <citation type="submission" date="2014-04" db="EMBL/GenBank/DDBJ databases">
        <title>Genome evolution of avian class.</title>
        <authorList>
            <person name="Zhang G."/>
            <person name="Li C."/>
        </authorList>
    </citation>
    <scope>NUCLEOTIDE SEQUENCE [LARGE SCALE GENOMIC DNA]</scope>
    <source>
        <strain evidence="2">BGI_N325</strain>
    </source>
</reference>
<dbReference type="Proteomes" id="UP000053615">
    <property type="component" value="Unassembled WGS sequence"/>
</dbReference>
<dbReference type="AlphaFoldDB" id="A0A091JY76"/>
<organism evidence="2 3">
    <name type="scientific">Colius striatus</name>
    <name type="common">Speckled mousebird</name>
    <dbReference type="NCBI Taxonomy" id="57412"/>
    <lineage>
        <taxon>Eukaryota</taxon>
        <taxon>Metazoa</taxon>
        <taxon>Chordata</taxon>
        <taxon>Craniata</taxon>
        <taxon>Vertebrata</taxon>
        <taxon>Euteleostomi</taxon>
        <taxon>Archelosauria</taxon>
        <taxon>Archosauria</taxon>
        <taxon>Dinosauria</taxon>
        <taxon>Saurischia</taxon>
        <taxon>Theropoda</taxon>
        <taxon>Coelurosauria</taxon>
        <taxon>Aves</taxon>
        <taxon>Neognathae</taxon>
        <taxon>Neoaves</taxon>
        <taxon>Telluraves</taxon>
        <taxon>Coraciimorphae</taxon>
        <taxon>Coliiformes</taxon>
        <taxon>Coliidae</taxon>
        <taxon>Colius</taxon>
    </lineage>
</organism>
<feature type="compositionally biased region" description="Basic and acidic residues" evidence="1">
    <location>
        <begin position="10"/>
        <end position="23"/>
    </location>
</feature>
<proteinExistence type="predicted"/>
<feature type="non-terminal residue" evidence="2">
    <location>
        <position position="1"/>
    </location>
</feature>
<name>A0A091JY76_COLST</name>
<feature type="region of interest" description="Disordered" evidence="1">
    <location>
        <begin position="1"/>
        <end position="23"/>
    </location>
</feature>
<dbReference type="EMBL" id="KK534204">
    <property type="protein sequence ID" value="KFP28928.1"/>
    <property type="molecule type" value="Genomic_DNA"/>
</dbReference>
<accession>A0A091JY76</accession>
<evidence type="ECO:0000256" key="1">
    <source>
        <dbReference type="SAM" id="MobiDB-lite"/>
    </source>
</evidence>
<evidence type="ECO:0000313" key="2">
    <source>
        <dbReference type="EMBL" id="KFP28928.1"/>
    </source>
</evidence>
<evidence type="ECO:0000313" key="3">
    <source>
        <dbReference type="Proteomes" id="UP000053615"/>
    </source>
</evidence>
<sequence>KGQSPSPTKSKVEQPEDLRDDAEGRCDSSVCYLMNNFSFISLVPADETKPPAVASLSSSEETELSQDKDSLKESKGAGAGDPMHPVGCEQDRAEGQEDVSAEEGMKAGTDSQSSCVEME</sequence>
<keyword evidence="3" id="KW-1185">Reference proteome</keyword>
<protein>
    <submittedName>
        <fullName evidence="2">Uncharacterized protein</fullName>
    </submittedName>
</protein>